<gene>
    <name evidence="5 7" type="primary">tsf</name>
    <name evidence="7" type="ORF">FF011L_35530</name>
</gene>
<comment type="subcellular location">
    <subcellularLocation>
        <location evidence="5">Cytoplasm</location>
    </subcellularLocation>
</comment>
<organism evidence="7 8">
    <name type="scientific">Roseimaritima multifibrata</name>
    <dbReference type="NCBI Taxonomy" id="1930274"/>
    <lineage>
        <taxon>Bacteria</taxon>
        <taxon>Pseudomonadati</taxon>
        <taxon>Planctomycetota</taxon>
        <taxon>Planctomycetia</taxon>
        <taxon>Pirellulales</taxon>
        <taxon>Pirellulaceae</taxon>
        <taxon>Roseimaritima</taxon>
    </lineage>
</organism>
<evidence type="ECO:0000256" key="3">
    <source>
        <dbReference type="ARBA" id="ARBA00022768"/>
    </source>
</evidence>
<dbReference type="InterPro" id="IPR009060">
    <property type="entry name" value="UBA-like_sf"/>
</dbReference>
<dbReference type="EMBL" id="CP036262">
    <property type="protein sequence ID" value="QDS94771.1"/>
    <property type="molecule type" value="Genomic_DNA"/>
</dbReference>
<dbReference type="InterPro" id="IPR014039">
    <property type="entry name" value="Transl_elong_EFTs/EF1B_dimer"/>
</dbReference>
<keyword evidence="3 5" id="KW-0251">Elongation factor</keyword>
<dbReference type="NCBIfam" id="TIGR00116">
    <property type="entry name" value="tsf"/>
    <property type="match status" value="1"/>
</dbReference>
<dbReference type="Pfam" id="PF00889">
    <property type="entry name" value="EF_TS"/>
    <property type="match status" value="1"/>
</dbReference>
<evidence type="ECO:0000256" key="1">
    <source>
        <dbReference type="ARBA" id="ARBA00005532"/>
    </source>
</evidence>
<reference evidence="7 8" key="1">
    <citation type="submission" date="2019-02" db="EMBL/GenBank/DDBJ databases">
        <title>Deep-cultivation of Planctomycetes and their phenomic and genomic characterization uncovers novel biology.</title>
        <authorList>
            <person name="Wiegand S."/>
            <person name="Jogler M."/>
            <person name="Boedeker C."/>
            <person name="Pinto D."/>
            <person name="Vollmers J."/>
            <person name="Rivas-Marin E."/>
            <person name="Kohn T."/>
            <person name="Peeters S.H."/>
            <person name="Heuer A."/>
            <person name="Rast P."/>
            <person name="Oberbeckmann S."/>
            <person name="Bunk B."/>
            <person name="Jeske O."/>
            <person name="Meyerdierks A."/>
            <person name="Storesund J.E."/>
            <person name="Kallscheuer N."/>
            <person name="Luecker S."/>
            <person name="Lage O.M."/>
            <person name="Pohl T."/>
            <person name="Merkel B.J."/>
            <person name="Hornburger P."/>
            <person name="Mueller R.-W."/>
            <person name="Bruemmer F."/>
            <person name="Labrenz M."/>
            <person name="Spormann A.M."/>
            <person name="Op den Camp H."/>
            <person name="Overmann J."/>
            <person name="Amann R."/>
            <person name="Jetten M.S.M."/>
            <person name="Mascher T."/>
            <person name="Medema M.H."/>
            <person name="Devos D.P."/>
            <person name="Kaster A.-K."/>
            <person name="Ovreas L."/>
            <person name="Rohde M."/>
            <person name="Galperin M.Y."/>
            <person name="Jogler C."/>
        </authorList>
    </citation>
    <scope>NUCLEOTIDE SEQUENCE [LARGE SCALE GENOMIC DNA]</scope>
    <source>
        <strain evidence="7 8">FF011L</strain>
    </source>
</reference>
<keyword evidence="5" id="KW-0963">Cytoplasm</keyword>
<sequence length="277" mass="30239">MSTVTAAAVKSFRERTGLPLMDCKRALQDAGGDEEKAVELLRKEGQKLADKRSDRETAFGRFGQHLGTEKSVGAMVELLCESAPVTQNEQFIQLSNDLATALAADASIETADALLDKESPSIPGTTLRQQKDDLFNRIREVFNVGRMARVEGPCGGYTHNAGTVAGVLIHVEGGNDDAAKDVAMHVAAMNPAALSADELDQEEVAKERELLKAAAIAEGKPEKIVDKMVDGRMRSYFAERTLLQQPFVKDDKQTVEEYAKSHGMVVKAYHHWILGEK</sequence>
<evidence type="ECO:0000259" key="6">
    <source>
        <dbReference type="Pfam" id="PF00889"/>
    </source>
</evidence>
<dbReference type="Proteomes" id="UP000320672">
    <property type="component" value="Chromosome"/>
</dbReference>
<dbReference type="SUPFAM" id="SSF54713">
    <property type="entry name" value="Elongation factor Ts (EF-Ts), dimerisation domain"/>
    <property type="match status" value="2"/>
</dbReference>
<evidence type="ECO:0000256" key="2">
    <source>
        <dbReference type="ARBA" id="ARBA00016956"/>
    </source>
</evidence>
<evidence type="ECO:0000313" key="8">
    <source>
        <dbReference type="Proteomes" id="UP000320672"/>
    </source>
</evidence>
<evidence type="ECO:0000313" key="7">
    <source>
        <dbReference type="EMBL" id="QDS94771.1"/>
    </source>
</evidence>
<keyword evidence="8" id="KW-1185">Reference proteome</keyword>
<dbReference type="InterPro" id="IPR036402">
    <property type="entry name" value="EF-Ts_dimer_sf"/>
</dbReference>
<keyword evidence="4 5" id="KW-0648">Protein biosynthesis</keyword>
<dbReference type="PANTHER" id="PTHR11741:SF0">
    <property type="entry name" value="ELONGATION FACTOR TS, MITOCHONDRIAL"/>
    <property type="match status" value="1"/>
</dbReference>
<dbReference type="PANTHER" id="PTHR11741">
    <property type="entry name" value="ELONGATION FACTOR TS"/>
    <property type="match status" value="1"/>
</dbReference>
<comment type="similarity">
    <text evidence="1 5">Belongs to the EF-Ts family.</text>
</comment>
<dbReference type="RefSeq" id="WP_145352735.1">
    <property type="nucleotide sequence ID" value="NZ_CP036262.1"/>
</dbReference>
<dbReference type="FunFam" id="1.10.8.10:FF:000001">
    <property type="entry name" value="Elongation factor Ts"/>
    <property type="match status" value="1"/>
</dbReference>
<dbReference type="SUPFAM" id="SSF46934">
    <property type="entry name" value="UBA-like"/>
    <property type="match status" value="1"/>
</dbReference>
<dbReference type="Gene3D" id="3.30.479.20">
    <property type="entry name" value="Elongation factor Ts, dimerisation domain"/>
    <property type="match status" value="2"/>
</dbReference>
<comment type="function">
    <text evidence="5">Associates with the EF-Tu.GDP complex and induces the exchange of GDP to GTP. It remains bound to the aminoacyl-tRNA.EF-Tu.GTP complex up to the GTP hydrolysis stage on the ribosome.</text>
</comment>
<dbReference type="HAMAP" id="MF_00050">
    <property type="entry name" value="EF_Ts"/>
    <property type="match status" value="1"/>
</dbReference>
<proteinExistence type="inferred from homology"/>
<dbReference type="InterPro" id="IPR001816">
    <property type="entry name" value="Transl_elong_EFTs/EF1B"/>
</dbReference>
<feature type="domain" description="Translation elongation factor EFTs/EF1B dimerisation" evidence="6">
    <location>
        <begin position="73"/>
        <end position="276"/>
    </location>
</feature>
<dbReference type="OrthoDB" id="9808348at2"/>
<dbReference type="GO" id="GO:0005737">
    <property type="term" value="C:cytoplasm"/>
    <property type="evidence" value="ECO:0007669"/>
    <property type="project" value="UniProtKB-SubCell"/>
</dbReference>
<protein>
    <recommendedName>
        <fullName evidence="2 5">Elongation factor Ts</fullName>
        <shortName evidence="5">EF-Ts</shortName>
    </recommendedName>
</protein>
<dbReference type="AlphaFoldDB" id="A0A517MIP5"/>
<dbReference type="CDD" id="cd14275">
    <property type="entry name" value="UBA_EF-Ts"/>
    <property type="match status" value="1"/>
</dbReference>
<dbReference type="Gene3D" id="1.10.8.10">
    <property type="entry name" value="DNA helicase RuvA subunit, C-terminal domain"/>
    <property type="match status" value="1"/>
</dbReference>
<comment type="caution">
    <text evidence="5">Lacks conserved residue(s) required for the propagation of feature annotation.</text>
</comment>
<dbReference type="GO" id="GO:0003746">
    <property type="term" value="F:translation elongation factor activity"/>
    <property type="evidence" value="ECO:0007669"/>
    <property type="project" value="UniProtKB-UniRule"/>
</dbReference>
<name>A0A517MIP5_9BACT</name>
<dbReference type="Gene3D" id="1.10.286.20">
    <property type="match status" value="1"/>
</dbReference>
<accession>A0A517MIP5</accession>
<evidence type="ECO:0000256" key="5">
    <source>
        <dbReference type="HAMAP-Rule" id="MF_00050"/>
    </source>
</evidence>
<evidence type="ECO:0000256" key="4">
    <source>
        <dbReference type="ARBA" id="ARBA00022917"/>
    </source>
</evidence>
<dbReference type="KEGG" id="rml:FF011L_35530"/>